<accession>A0A2T1GCZ3</accession>
<keyword evidence="1" id="KW-0732">Signal</keyword>
<feature type="signal peptide" evidence="1">
    <location>
        <begin position="1"/>
        <end position="23"/>
    </location>
</feature>
<evidence type="ECO:0000256" key="1">
    <source>
        <dbReference type="SAM" id="SignalP"/>
    </source>
</evidence>
<feature type="chain" id="PRO_5015468735" evidence="1">
    <location>
        <begin position="24"/>
        <end position="130"/>
    </location>
</feature>
<organism evidence="2 3">
    <name type="scientific">Chamaesiphon polymorphus CCALA 037</name>
    <dbReference type="NCBI Taxonomy" id="2107692"/>
    <lineage>
        <taxon>Bacteria</taxon>
        <taxon>Bacillati</taxon>
        <taxon>Cyanobacteriota</taxon>
        <taxon>Cyanophyceae</taxon>
        <taxon>Gomontiellales</taxon>
        <taxon>Chamaesiphonaceae</taxon>
        <taxon>Chamaesiphon</taxon>
    </lineage>
</organism>
<name>A0A2T1GCZ3_9CYAN</name>
<evidence type="ECO:0000313" key="2">
    <source>
        <dbReference type="EMBL" id="PSB55293.1"/>
    </source>
</evidence>
<proteinExistence type="predicted"/>
<sequence>MLTLGKCLSLGMLANSLLLPVQAQPTATSGGATEAIELLILDRSTYKPIADRSTQVYSNNGIRCVTTPCPTNTKNWEGKTDRQGVVLIPKQVIQSSTTLTLNGYIAADLAKDLQQQPTGAAVILLVPTVK</sequence>
<reference evidence="2 3" key="1">
    <citation type="submission" date="2018-03" db="EMBL/GenBank/DDBJ databases">
        <title>The ancient ancestry and fast evolution of plastids.</title>
        <authorList>
            <person name="Moore K.R."/>
            <person name="Magnabosco C."/>
            <person name="Momper L."/>
            <person name="Gold D.A."/>
            <person name="Bosak T."/>
            <person name="Fournier G.P."/>
        </authorList>
    </citation>
    <scope>NUCLEOTIDE SEQUENCE [LARGE SCALE GENOMIC DNA]</scope>
    <source>
        <strain evidence="2 3">CCALA 037</strain>
    </source>
</reference>
<dbReference type="EMBL" id="PVWO01000196">
    <property type="protein sequence ID" value="PSB55293.1"/>
    <property type="molecule type" value="Genomic_DNA"/>
</dbReference>
<dbReference type="AlphaFoldDB" id="A0A2T1GCZ3"/>
<gene>
    <name evidence="2" type="ORF">C7B77_15450</name>
</gene>
<evidence type="ECO:0000313" key="3">
    <source>
        <dbReference type="Proteomes" id="UP000238937"/>
    </source>
</evidence>
<keyword evidence="3" id="KW-1185">Reference proteome</keyword>
<dbReference type="Proteomes" id="UP000238937">
    <property type="component" value="Unassembled WGS sequence"/>
</dbReference>
<protein>
    <submittedName>
        <fullName evidence="2">Uncharacterized protein</fullName>
    </submittedName>
</protein>
<comment type="caution">
    <text evidence="2">The sequence shown here is derived from an EMBL/GenBank/DDBJ whole genome shotgun (WGS) entry which is preliminary data.</text>
</comment>